<feature type="domain" description="HTH tetR-type" evidence="3">
    <location>
        <begin position="1"/>
        <end position="57"/>
    </location>
</feature>
<evidence type="ECO:0000256" key="1">
    <source>
        <dbReference type="ARBA" id="ARBA00023125"/>
    </source>
</evidence>
<dbReference type="Pfam" id="PF00440">
    <property type="entry name" value="TetR_N"/>
    <property type="match status" value="1"/>
</dbReference>
<evidence type="ECO:0000313" key="5">
    <source>
        <dbReference type="Proteomes" id="UP000623608"/>
    </source>
</evidence>
<keyword evidence="1 2" id="KW-0238">DNA-binding</keyword>
<dbReference type="EMBL" id="BOMY01000042">
    <property type="protein sequence ID" value="GIF24006.1"/>
    <property type="molecule type" value="Genomic_DNA"/>
</dbReference>
<evidence type="ECO:0000256" key="2">
    <source>
        <dbReference type="PROSITE-ProRule" id="PRU00335"/>
    </source>
</evidence>
<dbReference type="Proteomes" id="UP000623608">
    <property type="component" value="Unassembled WGS sequence"/>
</dbReference>
<accession>A0A919TVJ0</accession>
<protein>
    <submittedName>
        <fullName evidence="4">TetR family transcriptional regulator</fullName>
    </submittedName>
</protein>
<organism evidence="4 5">
    <name type="scientific">Paractinoplanes tereljensis</name>
    <dbReference type="NCBI Taxonomy" id="571912"/>
    <lineage>
        <taxon>Bacteria</taxon>
        <taxon>Bacillati</taxon>
        <taxon>Actinomycetota</taxon>
        <taxon>Actinomycetes</taxon>
        <taxon>Micromonosporales</taxon>
        <taxon>Micromonosporaceae</taxon>
        <taxon>Paractinoplanes</taxon>
    </lineage>
</organism>
<evidence type="ECO:0000259" key="3">
    <source>
        <dbReference type="PROSITE" id="PS50977"/>
    </source>
</evidence>
<reference evidence="4" key="1">
    <citation type="submission" date="2021-01" db="EMBL/GenBank/DDBJ databases">
        <title>Whole genome shotgun sequence of Actinoplanes tereljensis NBRC 105297.</title>
        <authorList>
            <person name="Komaki H."/>
            <person name="Tamura T."/>
        </authorList>
    </citation>
    <scope>NUCLEOTIDE SEQUENCE</scope>
    <source>
        <strain evidence="4">NBRC 105297</strain>
    </source>
</reference>
<dbReference type="Pfam" id="PF17754">
    <property type="entry name" value="TetR_C_14"/>
    <property type="match status" value="1"/>
</dbReference>
<feature type="DNA-binding region" description="H-T-H motif" evidence="2">
    <location>
        <begin position="20"/>
        <end position="39"/>
    </location>
</feature>
<dbReference type="Gene3D" id="1.10.357.10">
    <property type="entry name" value="Tetracycline Repressor, domain 2"/>
    <property type="match status" value="1"/>
</dbReference>
<keyword evidence="5" id="KW-1185">Reference proteome</keyword>
<dbReference type="InterPro" id="IPR041347">
    <property type="entry name" value="MftR_C"/>
</dbReference>
<dbReference type="InterPro" id="IPR009057">
    <property type="entry name" value="Homeodomain-like_sf"/>
</dbReference>
<gene>
    <name evidence="4" type="ORF">Ate02nite_67360</name>
</gene>
<dbReference type="AlphaFoldDB" id="A0A919TVJ0"/>
<dbReference type="SUPFAM" id="SSF46689">
    <property type="entry name" value="Homeodomain-like"/>
    <property type="match status" value="1"/>
</dbReference>
<sequence>MALQEAALRLALRKGPENVRVEEIAEAVGVSPRTYNNYFPSREHAIVAALTAARAPEIPPGVPLADGIIDAVVGYYTDPGEAMLIIVTNPALRACYAEAVTGIEGPVAAAITARGADPRTAEVLAAAVAAAARVALRRWVQPAGVPGLVMVSGGLPELIRAALAPLAPALAAAKAHSVA</sequence>
<comment type="caution">
    <text evidence="4">The sequence shown here is derived from an EMBL/GenBank/DDBJ whole genome shotgun (WGS) entry which is preliminary data.</text>
</comment>
<proteinExistence type="predicted"/>
<dbReference type="GO" id="GO:0003677">
    <property type="term" value="F:DNA binding"/>
    <property type="evidence" value="ECO:0007669"/>
    <property type="project" value="UniProtKB-UniRule"/>
</dbReference>
<name>A0A919TVJ0_9ACTN</name>
<evidence type="ECO:0000313" key="4">
    <source>
        <dbReference type="EMBL" id="GIF24006.1"/>
    </source>
</evidence>
<dbReference type="PROSITE" id="PS50977">
    <property type="entry name" value="HTH_TETR_2"/>
    <property type="match status" value="1"/>
</dbReference>
<dbReference type="InterPro" id="IPR001647">
    <property type="entry name" value="HTH_TetR"/>
</dbReference>